<dbReference type="InterPro" id="IPR035069">
    <property type="entry name" value="TTHA1013/TTHA0281-like"/>
</dbReference>
<keyword evidence="2" id="KW-1185">Reference proteome</keyword>
<evidence type="ECO:0000313" key="1">
    <source>
        <dbReference type="EMBL" id="GAA4468559.1"/>
    </source>
</evidence>
<evidence type="ECO:0008006" key="3">
    <source>
        <dbReference type="Google" id="ProtNLM"/>
    </source>
</evidence>
<dbReference type="PANTHER" id="PTHR34504:SF2">
    <property type="entry name" value="UPF0150 PROTEIN SSL0259"/>
    <property type="match status" value="1"/>
</dbReference>
<dbReference type="Gene3D" id="3.30.160.250">
    <property type="match status" value="1"/>
</dbReference>
<accession>A0ABP8NN14</accession>
<sequence length="59" mass="6761">MRHYQFSAQIERDRESGVYVAYVPALPGAYTQATSLDQLQINLKEVKELCLEELTAEEN</sequence>
<name>A0ABP8NN14_9BACT</name>
<dbReference type="PANTHER" id="PTHR34504">
    <property type="entry name" value="ANTITOXIN HICB"/>
    <property type="match status" value="1"/>
</dbReference>
<dbReference type="EMBL" id="BAABFA010000019">
    <property type="protein sequence ID" value="GAA4468559.1"/>
    <property type="molecule type" value="Genomic_DNA"/>
</dbReference>
<comment type="caution">
    <text evidence="1">The sequence shown here is derived from an EMBL/GenBank/DDBJ whole genome shotgun (WGS) entry which is preliminary data.</text>
</comment>
<gene>
    <name evidence="1" type="ORF">GCM10023093_26370</name>
</gene>
<proteinExistence type="predicted"/>
<reference evidence="2" key="1">
    <citation type="journal article" date="2019" name="Int. J. Syst. Evol. Microbiol.">
        <title>The Global Catalogue of Microorganisms (GCM) 10K type strain sequencing project: providing services to taxonomists for standard genome sequencing and annotation.</title>
        <authorList>
            <consortium name="The Broad Institute Genomics Platform"/>
            <consortium name="The Broad Institute Genome Sequencing Center for Infectious Disease"/>
            <person name="Wu L."/>
            <person name="Ma J."/>
        </authorList>
    </citation>
    <scope>NUCLEOTIDE SEQUENCE [LARGE SCALE GENOMIC DNA]</scope>
    <source>
        <strain evidence="2">JCM 32105</strain>
    </source>
</reference>
<protein>
    <recommendedName>
        <fullName evidence="3">Type II toxin-antitoxin system HicB family antitoxin</fullName>
    </recommendedName>
</protein>
<evidence type="ECO:0000313" key="2">
    <source>
        <dbReference type="Proteomes" id="UP001500067"/>
    </source>
</evidence>
<dbReference type="InterPro" id="IPR051404">
    <property type="entry name" value="TA_system_antitoxin"/>
</dbReference>
<dbReference type="RefSeq" id="WP_345083981.1">
    <property type="nucleotide sequence ID" value="NZ_BAABFA010000019.1"/>
</dbReference>
<organism evidence="1 2">
    <name type="scientific">Nemorincola caseinilytica</name>
    <dbReference type="NCBI Taxonomy" id="2054315"/>
    <lineage>
        <taxon>Bacteria</taxon>
        <taxon>Pseudomonadati</taxon>
        <taxon>Bacteroidota</taxon>
        <taxon>Chitinophagia</taxon>
        <taxon>Chitinophagales</taxon>
        <taxon>Chitinophagaceae</taxon>
        <taxon>Nemorincola</taxon>
    </lineage>
</organism>
<dbReference type="Proteomes" id="UP001500067">
    <property type="component" value="Unassembled WGS sequence"/>
</dbReference>
<dbReference type="SUPFAM" id="SSF143100">
    <property type="entry name" value="TTHA1013/TTHA0281-like"/>
    <property type="match status" value="1"/>
</dbReference>